<organism evidence="2 3">
    <name type="scientific">Gordonia caeni</name>
    <dbReference type="NCBI Taxonomy" id="1007097"/>
    <lineage>
        <taxon>Bacteria</taxon>
        <taxon>Bacillati</taxon>
        <taxon>Actinomycetota</taxon>
        <taxon>Actinomycetes</taxon>
        <taxon>Mycobacteriales</taxon>
        <taxon>Gordoniaceae</taxon>
        <taxon>Gordonia</taxon>
    </lineage>
</organism>
<evidence type="ECO:0000313" key="2">
    <source>
        <dbReference type="EMBL" id="GAA3963261.1"/>
    </source>
</evidence>
<proteinExistence type="predicted"/>
<reference evidence="3" key="1">
    <citation type="journal article" date="2019" name="Int. J. Syst. Evol. Microbiol.">
        <title>The Global Catalogue of Microorganisms (GCM) 10K type strain sequencing project: providing services to taxonomists for standard genome sequencing and annotation.</title>
        <authorList>
            <consortium name="The Broad Institute Genomics Platform"/>
            <consortium name="The Broad Institute Genome Sequencing Center for Infectious Disease"/>
            <person name="Wu L."/>
            <person name="Ma J."/>
        </authorList>
    </citation>
    <scope>NUCLEOTIDE SEQUENCE [LARGE SCALE GENOMIC DNA]</scope>
    <source>
        <strain evidence="3">JCM 16923</strain>
    </source>
</reference>
<feature type="region of interest" description="Disordered" evidence="1">
    <location>
        <begin position="26"/>
        <end position="49"/>
    </location>
</feature>
<dbReference type="EMBL" id="BAAAZW010000006">
    <property type="protein sequence ID" value="GAA3963261.1"/>
    <property type="molecule type" value="Genomic_DNA"/>
</dbReference>
<name>A0ABP7PC77_9ACTN</name>
<gene>
    <name evidence="2" type="ORF">GCM10022231_24420</name>
</gene>
<feature type="compositionally biased region" description="Basic and acidic residues" evidence="1">
    <location>
        <begin position="35"/>
        <end position="45"/>
    </location>
</feature>
<comment type="caution">
    <text evidence="2">The sequence shown here is derived from an EMBL/GenBank/DDBJ whole genome shotgun (WGS) entry which is preliminary data.</text>
</comment>
<accession>A0ABP7PC77</accession>
<keyword evidence="3" id="KW-1185">Reference proteome</keyword>
<evidence type="ECO:0000256" key="1">
    <source>
        <dbReference type="SAM" id="MobiDB-lite"/>
    </source>
</evidence>
<sequence length="91" mass="9806">MTVECPRDDRTKPFLPVTSYCGLMSTGESAPATDDAVRAEERLPEGSEPQEACRVLAAGVGERRIAVAESLTGGNIGLFRFEVPFLTARHP</sequence>
<protein>
    <submittedName>
        <fullName evidence="2">Uncharacterized protein</fullName>
    </submittedName>
</protein>
<dbReference type="Proteomes" id="UP001418444">
    <property type="component" value="Unassembled WGS sequence"/>
</dbReference>
<evidence type="ECO:0000313" key="3">
    <source>
        <dbReference type="Proteomes" id="UP001418444"/>
    </source>
</evidence>